<keyword evidence="5" id="KW-1185">Reference proteome</keyword>
<evidence type="ECO:0000256" key="1">
    <source>
        <dbReference type="ARBA" id="ARBA00004241"/>
    </source>
</evidence>
<comment type="caution">
    <text evidence="4">The sequence shown here is derived from an EMBL/GenBank/DDBJ whole genome shotgun (WGS) entry which is preliminary data.</text>
</comment>
<feature type="transmembrane region" description="Helical" evidence="3">
    <location>
        <begin position="21"/>
        <end position="43"/>
    </location>
</feature>
<evidence type="ECO:0000256" key="3">
    <source>
        <dbReference type="SAM" id="Phobius"/>
    </source>
</evidence>
<comment type="subcellular location">
    <subcellularLocation>
        <location evidence="1">Cell surface</location>
    </subcellularLocation>
</comment>
<dbReference type="Proteomes" id="UP000642910">
    <property type="component" value="Unassembled WGS sequence"/>
</dbReference>
<sequence length="280" mass="29820">MRTFESGHDGHQRRRRAKGFTLIEVLASVVIIVMAGTAALFAVESVQAGQLKEAEYSKALGLATTIAEEIRDRDPNAQIQILEPIITQSLSGSSTVLSFQQSLNLTQQLAITLNEALNTVLSNLPSLNNLLQQGATFDQMVQVLLNFPSSVYSQMLSPSSAPINAMSVSPSMLWPFAVVIPGDALGDASLKNQTATLYIPSPAVLGTPSNSAMTFTEFMLDEALGGKSWSGPYLLPDGYTCTVNAQPVGGSSSSQLAPMWSYTIRVQSPHGAVAQETVTV</sequence>
<dbReference type="InterPro" id="IPR012902">
    <property type="entry name" value="N_methyl_site"/>
</dbReference>
<keyword evidence="2" id="KW-0178">Competence</keyword>
<evidence type="ECO:0000313" key="4">
    <source>
        <dbReference type="EMBL" id="MBF8377096.1"/>
    </source>
</evidence>
<organism evidence="4 5">
    <name type="scientific">Alicyclobacillus mali</name>
    <name type="common">ex Roth et al. 2021</name>
    <dbReference type="NCBI Taxonomy" id="1123961"/>
    <lineage>
        <taxon>Bacteria</taxon>
        <taxon>Bacillati</taxon>
        <taxon>Bacillota</taxon>
        <taxon>Bacilli</taxon>
        <taxon>Bacillales</taxon>
        <taxon>Alicyclobacillaceae</taxon>
        <taxon>Alicyclobacillus</taxon>
    </lineage>
</organism>
<proteinExistence type="predicted"/>
<protein>
    <submittedName>
        <fullName evidence="4">Type II secretion system protein</fullName>
    </submittedName>
</protein>
<dbReference type="Pfam" id="PF07963">
    <property type="entry name" value="N_methyl"/>
    <property type="match status" value="1"/>
</dbReference>
<keyword evidence="3" id="KW-0472">Membrane</keyword>
<keyword evidence="3" id="KW-1133">Transmembrane helix</keyword>
<keyword evidence="3" id="KW-0812">Transmembrane</keyword>
<dbReference type="PROSITE" id="PS00409">
    <property type="entry name" value="PROKAR_NTER_METHYL"/>
    <property type="match status" value="1"/>
</dbReference>
<dbReference type="EMBL" id="JADPKZ010000032">
    <property type="protein sequence ID" value="MBF8377096.1"/>
    <property type="molecule type" value="Genomic_DNA"/>
</dbReference>
<reference evidence="4 5" key="1">
    <citation type="submission" date="2020-11" db="EMBL/GenBank/DDBJ databases">
        <title>Genomic insight of Alicyclobacillus mali FL 18 reveals a new arsenic-resistant strain, with potential in environmental biotechnology.</title>
        <authorList>
            <person name="Fiorentino G."/>
            <person name="Gallo G."/>
            <person name="Aulitto M."/>
        </authorList>
    </citation>
    <scope>NUCLEOTIDE SEQUENCE [LARGE SCALE GENOMIC DNA]</scope>
    <source>
        <strain evidence="4 5">FL 18</strain>
    </source>
</reference>
<dbReference type="NCBIfam" id="TIGR02532">
    <property type="entry name" value="IV_pilin_GFxxxE"/>
    <property type="match status" value="1"/>
</dbReference>
<evidence type="ECO:0000256" key="2">
    <source>
        <dbReference type="ARBA" id="ARBA00023287"/>
    </source>
</evidence>
<name>A0ABS0F1D2_9BACL</name>
<evidence type="ECO:0000313" key="5">
    <source>
        <dbReference type="Proteomes" id="UP000642910"/>
    </source>
</evidence>
<accession>A0ABS0F1D2</accession>
<gene>
    <name evidence="4" type="ORF">IW967_04315</name>
</gene>